<dbReference type="SUPFAM" id="SSF53474">
    <property type="entry name" value="alpha/beta-Hydrolases"/>
    <property type="match status" value="1"/>
</dbReference>
<organism evidence="3 4">
    <name type="scientific">Polycladomyces abyssicola</name>
    <dbReference type="NCBI Taxonomy" id="1125966"/>
    <lineage>
        <taxon>Bacteria</taxon>
        <taxon>Bacillati</taxon>
        <taxon>Bacillota</taxon>
        <taxon>Bacilli</taxon>
        <taxon>Bacillales</taxon>
        <taxon>Thermoactinomycetaceae</taxon>
        <taxon>Polycladomyces</taxon>
    </lineage>
</organism>
<gene>
    <name evidence="3" type="primary">bioH</name>
    <name evidence="3" type="ORF">JIR001_28170</name>
</gene>
<dbReference type="GO" id="GO:0016787">
    <property type="term" value="F:hydrolase activity"/>
    <property type="evidence" value="ECO:0007669"/>
    <property type="project" value="UniProtKB-KW"/>
</dbReference>
<dbReference type="EMBL" id="AP024601">
    <property type="protein sequence ID" value="BCU83034.1"/>
    <property type="molecule type" value="Genomic_DNA"/>
</dbReference>
<evidence type="ECO:0000256" key="1">
    <source>
        <dbReference type="ARBA" id="ARBA00022801"/>
    </source>
</evidence>
<dbReference type="AlphaFoldDB" id="A0A8D5UIW1"/>
<evidence type="ECO:0000313" key="3">
    <source>
        <dbReference type="EMBL" id="BCU83034.1"/>
    </source>
</evidence>
<dbReference type="InterPro" id="IPR000073">
    <property type="entry name" value="AB_hydrolase_1"/>
</dbReference>
<dbReference type="Pfam" id="PF00561">
    <property type="entry name" value="Abhydrolase_1"/>
    <property type="match status" value="1"/>
</dbReference>
<accession>A0A8D5UIW1</accession>
<proteinExistence type="predicted"/>
<dbReference type="InterPro" id="IPR050266">
    <property type="entry name" value="AB_hydrolase_sf"/>
</dbReference>
<dbReference type="GO" id="GO:0016020">
    <property type="term" value="C:membrane"/>
    <property type="evidence" value="ECO:0007669"/>
    <property type="project" value="TreeGrafter"/>
</dbReference>
<reference evidence="3" key="1">
    <citation type="journal article" date="2013" name="Int. J. Syst. Evol. Microbiol.">
        <title>Polycladomyces abyssicola gen. nov., sp. nov., a thermophilic filamentous bacterium isolated from hemipelagic sediment.</title>
        <authorList>
            <person name="Tsubouchi T."/>
            <person name="Shimane Y."/>
            <person name="Mori K."/>
            <person name="Usui K."/>
            <person name="Hiraki T."/>
            <person name="Tame A."/>
            <person name="Uematsu K."/>
            <person name="Maruyama T."/>
            <person name="Hatada Y."/>
        </authorList>
    </citation>
    <scope>NUCLEOTIDE SEQUENCE</scope>
    <source>
        <strain evidence="3">JIR-001</strain>
    </source>
</reference>
<sequence length="253" mass="29292">MIEEMSVLWLAGWSAPPSVWQPVIDRFSRYNSRARHQLVDVHTLLERESGIPSQAHDWLADGLWWVVGWSMGGMMALEWARTFPDRIRGVFAIGVTDQFVRSPRSPEGWDERVLRRMERRLPDDPAQVLADFDCRMFSSTEMKAGWLEQWRQSCRNQQQPDVSGLLTGLDYLRRFSFPDSLLSVPVFLLHGEDDAICPVSGARRLARTLPKAELTVWEGAGHLPFWTQPERFHFWLKERMERVTEQKTGGPSI</sequence>
<dbReference type="Proteomes" id="UP000677436">
    <property type="component" value="Chromosome"/>
</dbReference>
<dbReference type="InterPro" id="IPR029058">
    <property type="entry name" value="AB_hydrolase_fold"/>
</dbReference>
<protein>
    <submittedName>
        <fullName evidence="3">Transporter</fullName>
    </submittedName>
</protein>
<dbReference type="Gene3D" id="3.40.50.1820">
    <property type="entry name" value="alpha/beta hydrolase"/>
    <property type="match status" value="1"/>
</dbReference>
<reference evidence="3" key="2">
    <citation type="journal article" date="2021" name="Microbiol. Resour. Announc.">
        <title>Complete Genome Sequence of Polycladomyces abyssicola JIR-001T, Isolated from Hemipelagic Sediment in Deep Seawater.</title>
        <authorList>
            <person name="Tsubouchi T."/>
            <person name="Kaneko Y."/>
        </authorList>
    </citation>
    <scope>NUCLEOTIDE SEQUENCE</scope>
    <source>
        <strain evidence="3">JIR-001</strain>
    </source>
</reference>
<keyword evidence="4" id="KW-1185">Reference proteome</keyword>
<evidence type="ECO:0000313" key="4">
    <source>
        <dbReference type="Proteomes" id="UP000677436"/>
    </source>
</evidence>
<dbReference type="KEGG" id="pabs:JIR001_28170"/>
<evidence type="ECO:0000259" key="2">
    <source>
        <dbReference type="Pfam" id="PF00561"/>
    </source>
</evidence>
<dbReference type="PRINTS" id="PR00111">
    <property type="entry name" value="ABHYDROLASE"/>
</dbReference>
<keyword evidence="1" id="KW-0378">Hydrolase</keyword>
<feature type="domain" description="AB hydrolase-1" evidence="2">
    <location>
        <begin position="62"/>
        <end position="228"/>
    </location>
</feature>
<dbReference type="PANTHER" id="PTHR43798:SF31">
    <property type="entry name" value="AB HYDROLASE SUPERFAMILY PROTEIN YCLE"/>
    <property type="match status" value="1"/>
</dbReference>
<dbReference type="RefSeq" id="WP_212773308.1">
    <property type="nucleotide sequence ID" value="NZ_AP024601.1"/>
</dbReference>
<dbReference type="PANTHER" id="PTHR43798">
    <property type="entry name" value="MONOACYLGLYCEROL LIPASE"/>
    <property type="match status" value="1"/>
</dbReference>
<name>A0A8D5UIW1_9BACL</name>